<dbReference type="Pfam" id="PF00743">
    <property type="entry name" value="FMO-like"/>
    <property type="match status" value="1"/>
</dbReference>
<dbReference type="AlphaFoldDB" id="A0A3N0DQ94"/>
<dbReference type="PANTHER" id="PTHR43872:SF1">
    <property type="entry name" value="MONOOXYGENASE, PUTATIVE (AFU_ORTHOLOGUE AFUA_8G02570)-RELATED"/>
    <property type="match status" value="1"/>
</dbReference>
<name>A0A3N0DQ94_9ACTN</name>
<dbReference type="FunFam" id="3.50.50.60:FF:000228">
    <property type="entry name" value="FAD-containing monooxygenase EthA"/>
    <property type="match status" value="1"/>
</dbReference>
<keyword evidence="4" id="KW-0274">FAD</keyword>
<keyword evidence="6" id="KW-0560">Oxidoreductase</keyword>
<sequence>MTSHHVDVLIIGAGISGIGTACRLRREHPERTIALIDRRQDIGGTWDLFRYPGIRSDSDMYSMAFEFRPWQQPQLLSDAGSIKEYLHETAVEYGVERLITFGRRVLRADWSSADARWTVAVEDVDSGRIEIWTCGFLATCTGYYNYDSGYLPEFPGSADFRGELVHPQFWPEDLDYAGKQVVVIGSGATAVTVVPAMAPTAGHVTMLQRSPTYMYNVPVRDTLAAALARVLPERAVYRFVKWRWVTFQRITFKACRRWPKVMRWWLLRSVRKQVGDGVDMAHFTPRYNPWDERVCAVSDGDLFAGVADGSISVVTDTIDQFTDSGVRLSSGAELPADVIVTATGLQVQMLGGFELYVDGERRDLHDQLVYKGVLIEGVPNLIWVFGYTNASWTLKVDIAGEYLCRLLSHLDDHGKAVVVARDHGDNLLDESMLDILDSGYARRARAVVPRQGKRDPWRMEMNYKLDVKVLLHDPIADGVLEFRDAPVNADAVA</sequence>
<dbReference type="GO" id="GO:0050661">
    <property type="term" value="F:NADP binding"/>
    <property type="evidence" value="ECO:0007669"/>
    <property type="project" value="InterPro"/>
</dbReference>
<evidence type="ECO:0000256" key="3">
    <source>
        <dbReference type="ARBA" id="ARBA00022630"/>
    </source>
</evidence>
<accession>A0A3N0DQ94</accession>
<keyword evidence="7" id="KW-0503">Monooxygenase</keyword>
<keyword evidence="3" id="KW-0285">Flavoprotein</keyword>
<dbReference type="EMBL" id="RJSG01000003">
    <property type="protein sequence ID" value="RNL77802.1"/>
    <property type="molecule type" value="Genomic_DNA"/>
</dbReference>
<dbReference type="RefSeq" id="WP_123235387.1">
    <property type="nucleotide sequence ID" value="NZ_RJSG01000003.1"/>
</dbReference>
<dbReference type="Gene3D" id="3.50.50.60">
    <property type="entry name" value="FAD/NAD(P)-binding domain"/>
    <property type="match status" value="3"/>
</dbReference>
<evidence type="ECO:0000256" key="7">
    <source>
        <dbReference type="ARBA" id="ARBA00023033"/>
    </source>
</evidence>
<comment type="caution">
    <text evidence="8">The sequence shown here is derived from an EMBL/GenBank/DDBJ whole genome shotgun (WGS) entry which is preliminary data.</text>
</comment>
<dbReference type="InterPro" id="IPR051820">
    <property type="entry name" value="FAD-binding_MO"/>
</dbReference>
<dbReference type="GO" id="GO:0050660">
    <property type="term" value="F:flavin adenine dinucleotide binding"/>
    <property type="evidence" value="ECO:0007669"/>
    <property type="project" value="InterPro"/>
</dbReference>
<organism evidence="8 9">
    <name type="scientific">Nocardioides marmorisolisilvae</name>
    <dbReference type="NCBI Taxonomy" id="1542737"/>
    <lineage>
        <taxon>Bacteria</taxon>
        <taxon>Bacillati</taxon>
        <taxon>Actinomycetota</taxon>
        <taxon>Actinomycetes</taxon>
        <taxon>Propionibacteriales</taxon>
        <taxon>Nocardioidaceae</taxon>
        <taxon>Nocardioides</taxon>
    </lineage>
</organism>
<reference evidence="8 9" key="1">
    <citation type="submission" date="2018-11" db="EMBL/GenBank/DDBJ databases">
        <authorList>
            <person name="Li F."/>
        </authorList>
    </citation>
    <scope>NUCLEOTIDE SEQUENCE [LARGE SCALE GENOMIC DNA]</scope>
    <source>
        <strain evidence="8 9">KIS18-7</strain>
    </source>
</reference>
<comment type="similarity">
    <text evidence="2">Belongs to the FAD-binding monooxygenase family.</text>
</comment>
<gene>
    <name evidence="8" type="ORF">EFL95_16070</name>
</gene>
<dbReference type="Proteomes" id="UP000277094">
    <property type="component" value="Unassembled WGS sequence"/>
</dbReference>
<proteinExistence type="inferred from homology"/>
<evidence type="ECO:0000313" key="8">
    <source>
        <dbReference type="EMBL" id="RNL77802.1"/>
    </source>
</evidence>
<evidence type="ECO:0000256" key="1">
    <source>
        <dbReference type="ARBA" id="ARBA00001974"/>
    </source>
</evidence>
<dbReference type="InterPro" id="IPR036188">
    <property type="entry name" value="FAD/NAD-bd_sf"/>
</dbReference>
<evidence type="ECO:0000256" key="4">
    <source>
        <dbReference type="ARBA" id="ARBA00022827"/>
    </source>
</evidence>
<dbReference type="OrthoDB" id="5168853at2"/>
<dbReference type="SUPFAM" id="SSF51905">
    <property type="entry name" value="FAD/NAD(P)-binding domain"/>
    <property type="match status" value="1"/>
</dbReference>
<evidence type="ECO:0000313" key="9">
    <source>
        <dbReference type="Proteomes" id="UP000277094"/>
    </source>
</evidence>
<keyword evidence="5" id="KW-0521">NADP</keyword>
<protein>
    <submittedName>
        <fullName evidence="8">NAD(P)/FAD-dependent oxidoreductase</fullName>
    </submittedName>
</protein>
<comment type="cofactor">
    <cofactor evidence="1">
        <name>FAD</name>
        <dbReference type="ChEBI" id="CHEBI:57692"/>
    </cofactor>
</comment>
<evidence type="ECO:0000256" key="5">
    <source>
        <dbReference type="ARBA" id="ARBA00022857"/>
    </source>
</evidence>
<evidence type="ECO:0000256" key="2">
    <source>
        <dbReference type="ARBA" id="ARBA00010139"/>
    </source>
</evidence>
<dbReference type="GO" id="GO:0004499">
    <property type="term" value="F:N,N-dimethylaniline monooxygenase activity"/>
    <property type="evidence" value="ECO:0007669"/>
    <property type="project" value="InterPro"/>
</dbReference>
<evidence type="ECO:0000256" key="6">
    <source>
        <dbReference type="ARBA" id="ARBA00023002"/>
    </source>
</evidence>
<keyword evidence="9" id="KW-1185">Reference proteome</keyword>
<dbReference type="InterPro" id="IPR020946">
    <property type="entry name" value="Flavin_mOase-like"/>
</dbReference>
<dbReference type="PANTHER" id="PTHR43872">
    <property type="entry name" value="MONOOXYGENASE, PUTATIVE (AFU_ORTHOLOGUE AFUA_8G02570)-RELATED"/>
    <property type="match status" value="1"/>
</dbReference>